<dbReference type="InterPro" id="IPR028082">
    <property type="entry name" value="Peripla_BP_I"/>
</dbReference>
<keyword evidence="6" id="KW-1185">Reference proteome</keyword>
<keyword evidence="2" id="KW-0238">DNA-binding</keyword>
<dbReference type="CDD" id="cd01392">
    <property type="entry name" value="HTH_LacI"/>
    <property type="match status" value="1"/>
</dbReference>
<keyword evidence="1" id="KW-0805">Transcription regulation</keyword>
<evidence type="ECO:0000256" key="3">
    <source>
        <dbReference type="ARBA" id="ARBA00023163"/>
    </source>
</evidence>
<proteinExistence type="predicted"/>
<dbReference type="PROSITE" id="PS50932">
    <property type="entry name" value="HTH_LACI_2"/>
    <property type="match status" value="1"/>
</dbReference>
<dbReference type="SMART" id="SM00354">
    <property type="entry name" value="HTH_LACI"/>
    <property type="match status" value="1"/>
</dbReference>
<feature type="domain" description="HTH lacI-type" evidence="4">
    <location>
        <begin position="1"/>
        <end position="55"/>
    </location>
</feature>
<dbReference type="Proteomes" id="UP001208041">
    <property type="component" value="Unassembled WGS sequence"/>
</dbReference>
<dbReference type="CDD" id="cd20010">
    <property type="entry name" value="PBP1_AglR-like"/>
    <property type="match status" value="1"/>
</dbReference>
<dbReference type="InterPro" id="IPR010982">
    <property type="entry name" value="Lambda_DNA-bd_dom_sf"/>
</dbReference>
<dbReference type="AlphaFoldDB" id="A0AAE3J369"/>
<dbReference type="Gene3D" id="1.10.260.40">
    <property type="entry name" value="lambda repressor-like DNA-binding domains"/>
    <property type="match status" value="1"/>
</dbReference>
<dbReference type="Pfam" id="PF00356">
    <property type="entry name" value="LacI"/>
    <property type="match status" value="1"/>
</dbReference>
<dbReference type="InterPro" id="IPR000843">
    <property type="entry name" value="HTH_LacI"/>
</dbReference>
<protein>
    <submittedName>
        <fullName evidence="5">Substrate-binding domain-containing protein</fullName>
    </submittedName>
</protein>
<evidence type="ECO:0000259" key="4">
    <source>
        <dbReference type="PROSITE" id="PS50932"/>
    </source>
</evidence>
<dbReference type="PANTHER" id="PTHR30146:SF109">
    <property type="entry name" value="HTH-TYPE TRANSCRIPTIONAL REGULATOR GALS"/>
    <property type="match status" value="1"/>
</dbReference>
<evidence type="ECO:0000313" key="5">
    <source>
        <dbReference type="EMBL" id="MCV6824477.1"/>
    </source>
</evidence>
<dbReference type="InterPro" id="IPR046335">
    <property type="entry name" value="LacI/GalR-like_sensor"/>
</dbReference>
<evidence type="ECO:0000313" key="6">
    <source>
        <dbReference type="Proteomes" id="UP001208041"/>
    </source>
</evidence>
<dbReference type="SUPFAM" id="SSF47413">
    <property type="entry name" value="lambda repressor-like DNA-binding domains"/>
    <property type="match status" value="1"/>
</dbReference>
<dbReference type="EMBL" id="JAOYFC010000002">
    <property type="protein sequence ID" value="MCV6824477.1"/>
    <property type="molecule type" value="Genomic_DNA"/>
</dbReference>
<name>A0AAE3J369_9RHOB</name>
<dbReference type="SUPFAM" id="SSF53822">
    <property type="entry name" value="Periplasmic binding protein-like I"/>
    <property type="match status" value="1"/>
</dbReference>
<accession>A0AAE3J369</accession>
<dbReference type="Gene3D" id="3.40.50.2300">
    <property type="match status" value="2"/>
</dbReference>
<evidence type="ECO:0000256" key="2">
    <source>
        <dbReference type="ARBA" id="ARBA00023125"/>
    </source>
</evidence>
<dbReference type="GO" id="GO:0000976">
    <property type="term" value="F:transcription cis-regulatory region binding"/>
    <property type="evidence" value="ECO:0007669"/>
    <property type="project" value="TreeGrafter"/>
</dbReference>
<comment type="caution">
    <text evidence="5">The sequence shown here is derived from an EMBL/GenBank/DDBJ whole genome shotgun (WGS) entry which is preliminary data.</text>
</comment>
<dbReference type="RefSeq" id="WP_263953339.1">
    <property type="nucleotide sequence ID" value="NZ_JAOYFC010000002.1"/>
</dbReference>
<gene>
    <name evidence="5" type="ORF">OH136_07890</name>
</gene>
<organism evidence="5 6">
    <name type="scientific">Halocynthiibacter halioticoli</name>
    <dbReference type="NCBI Taxonomy" id="2986804"/>
    <lineage>
        <taxon>Bacteria</taxon>
        <taxon>Pseudomonadati</taxon>
        <taxon>Pseudomonadota</taxon>
        <taxon>Alphaproteobacteria</taxon>
        <taxon>Rhodobacterales</taxon>
        <taxon>Paracoccaceae</taxon>
        <taxon>Halocynthiibacter</taxon>
    </lineage>
</organism>
<reference evidence="5" key="1">
    <citation type="submission" date="2022-10" db="EMBL/GenBank/DDBJ databases">
        <authorList>
            <person name="Yue Y."/>
        </authorList>
    </citation>
    <scope>NUCLEOTIDE SEQUENCE</scope>
    <source>
        <strain evidence="5">Z654</strain>
    </source>
</reference>
<evidence type="ECO:0000256" key="1">
    <source>
        <dbReference type="ARBA" id="ARBA00023015"/>
    </source>
</evidence>
<sequence>MNLKTLSEKLGLSQTTISRALNDYPEVSEATRQRVKAAALKYNYRPNTRAQRLATGRAMAIGHVIPMSNNQEMVNPIFGDFIAGAGESYSKAGYDMLLSVVQDKDEEATYRAMASKGSVDGVIVHGPHKNDPRIKLLQELGLPFVVHGRSMGDETSYSWLDINNGRSFQRATNLLLDLGHKRIALLNGDETMDFAARRRSGYEDALRKRGFAPDSTLTFSAEMTEQFGYETAKRLLQGMRPPTAILVSSYITAIGVRRAIGRAGLMLGRDVSVVTHDDDLSYLRNGDDIPSFTATRSSVRNAGRRCAEILLQSIATGNGQPVQELWETELMLGDSTGPAPS</sequence>
<dbReference type="PANTHER" id="PTHR30146">
    <property type="entry name" value="LACI-RELATED TRANSCRIPTIONAL REPRESSOR"/>
    <property type="match status" value="1"/>
</dbReference>
<dbReference type="GO" id="GO:0003700">
    <property type="term" value="F:DNA-binding transcription factor activity"/>
    <property type="evidence" value="ECO:0007669"/>
    <property type="project" value="TreeGrafter"/>
</dbReference>
<keyword evidence="3" id="KW-0804">Transcription</keyword>
<dbReference type="Pfam" id="PF13377">
    <property type="entry name" value="Peripla_BP_3"/>
    <property type="match status" value="1"/>
</dbReference>